<dbReference type="EMBL" id="JBHSWU010000019">
    <property type="protein sequence ID" value="MFC6723473.1"/>
    <property type="molecule type" value="Genomic_DNA"/>
</dbReference>
<comment type="caution">
    <text evidence="2">The sequence shown here is derived from an EMBL/GenBank/DDBJ whole genome shotgun (WGS) entry which is preliminary data.</text>
</comment>
<feature type="region of interest" description="Disordered" evidence="1">
    <location>
        <begin position="1"/>
        <end position="45"/>
    </location>
</feature>
<protein>
    <submittedName>
        <fullName evidence="2">Uncharacterized protein</fullName>
    </submittedName>
</protein>
<gene>
    <name evidence="2" type="ORF">ACFQE1_03525</name>
</gene>
<dbReference type="Proteomes" id="UP001596328">
    <property type="component" value="Unassembled WGS sequence"/>
</dbReference>
<organism evidence="2 3">
    <name type="scientific">Halobium palmae</name>
    <dbReference type="NCBI Taxonomy" id="1776492"/>
    <lineage>
        <taxon>Archaea</taxon>
        <taxon>Methanobacteriati</taxon>
        <taxon>Methanobacteriota</taxon>
        <taxon>Stenosarchaea group</taxon>
        <taxon>Halobacteria</taxon>
        <taxon>Halobacteriales</taxon>
        <taxon>Haloferacaceae</taxon>
        <taxon>Halobium</taxon>
    </lineage>
</organism>
<evidence type="ECO:0000256" key="1">
    <source>
        <dbReference type="SAM" id="MobiDB-lite"/>
    </source>
</evidence>
<accession>A0ABD5RVP1</accession>
<proteinExistence type="predicted"/>
<keyword evidence="3" id="KW-1185">Reference proteome</keyword>
<evidence type="ECO:0000313" key="2">
    <source>
        <dbReference type="EMBL" id="MFC6723473.1"/>
    </source>
</evidence>
<evidence type="ECO:0000313" key="3">
    <source>
        <dbReference type="Proteomes" id="UP001596328"/>
    </source>
</evidence>
<feature type="compositionally biased region" description="Basic and acidic residues" evidence="1">
    <location>
        <begin position="1"/>
        <end position="39"/>
    </location>
</feature>
<name>A0ABD5RVP1_9EURY</name>
<reference evidence="2 3" key="1">
    <citation type="journal article" date="2019" name="Int. J. Syst. Evol. Microbiol.">
        <title>The Global Catalogue of Microorganisms (GCM) 10K type strain sequencing project: providing services to taxonomists for standard genome sequencing and annotation.</title>
        <authorList>
            <consortium name="The Broad Institute Genomics Platform"/>
            <consortium name="The Broad Institute Genome Sequencing Center for Infectious Disease"/>
            <person name="Wu L."/>
            <person name="Ma J."/>
        </authorList>
    </citation>
    <scope>NUCLEOTIDE SEQUENCE [LARGE SCALE GENOMIC DNA]</scope>
    <source>
        <strain evidence="2 3">NBRC 111368</strain>
    </source>
</reference>
<sequence>MGDESDKKGSNDNRSEKIRANEKSRVLETSDTDPRKKGEEEDSDE</sequence>
<dbReference type="AlphaFoldDB" id="A0ABD5RVP1"/>